<evidence type="ECO:0000256" key="2">
    <source>
        <dbReference type="ARBA" id="ARBA00022490"/>
    </source>
</evidence>
<comment type="function">
    <text evidence="8">Converts seryl-tRNA(Sec) to selenocysteinyl-tRNA(Sec) required for selenoprotein biosynthesis.</text>
</comment>
<evidence type="ECO:0000256" key="3">
    <source>
        <dbReference type="ARBA" id="ARBA00022679"/>
    </source>
</evidence>
<gene>
    <name evidence="8" type="primary">selA</name>
    <name evidence="11" type="ORF">G7081_06190</name>
</gene>
<dbReference type="InterPro" id="IPR004534">
    <property type="entry name" value="SelA_trans"/>
</dbReference>
<keyword evidence="3 8" id="KW-0808">Transferase</keyword>
<feature type="domain" description="L-seryl-tRNA selenium transferase N-terminal" evidence="10">
    <location>
        <begin position="6"/>
        <end position="45"/>
    </location>
</feature>
<keyword evidence="6 8" id="KW-0711">Selenium</keyword>
<evidence type="ECO:0000256" key="1">
    <source>
        <dbReference type="ARBA" id="ARBA00001933"/>
    </source>
</evidence>
<dbReference type="GO" id="GO:0001514">
    <property type="term" value="P:selenocysteine incorporation"/>
    <property type="evidence" value="ECO:0007669"/>
    <property type="project" value="UniProtKB-UniRule"/>
</dbReference>
<dbReference type="PANTHER" id="PTHR32328:SF0">
    <property type="entry name" value="L-SERYL-TRNA(SEC) SELENIUM TRANSFERASE"/>
    <property type="match status" value="1"/>
</dbReference>
<dbReference type="Pfam" id="PF03841">
    <property type="entry name" value="SelA"/>
    <property type="match status" value="1"/>
</dbReference>
<keyword evidence="4 8" id="KW-0663">Pyridoxal phosphate</keyword>
<dbReference type="EC" id="2.9.1.1" evidence="8"/>
<evidence type="ECO:0000256" key="4">
    <source>
        <dbReference type="ARBA" id="ARBA00022898"/>
    </source>
</evidence>
<sequence length="464" mass="50973">MNKELLKKIPKVDDLLRRSELEIYIVKFGREMVKETIQDGITKLRQEVLLNKITIDITENGVIDYACSTLDRKEKSGLKRVINATGVVLHTNLGRARISESAQEKLLEVAFGYSNLEYDLTTGKRGSRYQVIEKDLISLSHSEAGFVVNNNAAAVLLALSTIAKGKEIIISRGELVEIGGSFRIPEIIELSGGIIKEVGTTNKTKIEDYAKAINENTGAILKVHTSNYKVVGFTESVAIDQLASLAREHDLPLVNDLGSGLFYSLEDLGLPPEPTVSQAIESGCDIVTFSGDKLLGGPQSGLIVGKKVLIEKMKKNQLTRTLRIDKLSLAVLEQTLKAYLQPDHGHETIPIIRALKQGVTELEIRGNKLSDQLKGNNALSVNLLEDCSQVGGGSFPEVTLPTICVTVSSMNISCHDFSEQLRQCDIPVVCRIKDNQLVFDMRTVQDDELVDLGLAIKKVLKIIK</sequence>
<comment type="cofactor">
    <cofactor evidence="1 8 9">
        <name>pyridoxal 5'-phosphate</name>
        <dbReference type="ChEBI" id="CHEBI:597326"/>
    </cofactor>
</comment>
<dbReference type="GO" id="GO:0005737">
    <property type="term" value="C:cytoplasm"/>
    <property type="evidence" value="ECO:0007669"/>
    <property type="project" value="UniProtKB-SubCell"/>
</dbReference>
<dbReference type="RefSeq" id="WP_166008084.1">
    <property type="nucleotide sequence ID" value="NZ_CP049886.1"/>
</dbReference>
<dbReference type="PANTHER" id="PTHR32328">
    <property type="entry name" value="L-SERYL-TRNA(SEC) SELENIUM TRANSFERASE"/>
    <property type="match status" value="1"/>
</dbReference>
<dbReference type="KEGG" id="vah:G7081_06190"/>
<dbReference type="InterPro" id="IPR015421">
    <property type="entry name" value="PyrdxlP-dep_Trfase_major"/>
</dbReference>
<dbReference type="AlphaFoldDB" id="A0A6G8ANW8"/>
<dbReference type="GO" id="GO:0001717">
    <property type="term" value="P:conversion of seryl-tRNAsec to selenocys-tRNAsec"/>
    <property type="evidence" value="ECO:0007669"/>
    <property type="project" value="UniProtKB-UniRule"/>
</dbReference>
<evidence type="ECO:0000256" key="6">
    <source>
        <dbReference type="ARBA" id="ARBA00023266"/>
    </source>
</evidence>
<comment type="pathway">
    <text evidence="8">Aminoacyl-tRNA biosynthesis; selenocysteinyl-tRNA(Sec) biosynthesis; selenocysteinyl-tRNA(Sec) from L-seryl-tRNA(Sec) (bacterial route): step 1/1.</text>
</comment>
<dbReference type="InterPro" id="IPR025862">
    <property type="entry name" value="SelA_trans_N_dom"/>
</dbReference>
<dbReference type="HAMAP" id="MF_00423">
    <property type="entry name" value="SelA"/>
    <property type="match status" value="1"/>
</dbReference>
<evidence type="ECO:0000256" key="8">
    <source>
        <dbReference type="HAMAP-Rule" id="MF_00423"/>
    </source>
</evidence>
<keyword evidence="5 8" id="KW-0648">Protein biosynthesis</keyword>
<dbReference type="GO" id="GO:0004125">
    <property type="term" value="F:L-seryl-tRNA(Sec) selenium transferase activity"/>
    <property type="evidence" value="ECO:0007669"/>
    <property type="project" value="UniProtKB-UniRule"/>
</dbReference>
<feature type="modified residue" description="N6-(pyridoxal phosphate)lysine" evidence="8 9">
    <location>
        <position position="293"/>
    </location>
</feature>
<dbReference type="Proteomes" id="UP000500890">
    <property type="component" value="Chromosome"/>
</dbReference>
<evidence type="ECO:0000256" key="9">
    <source>
        <dbReference type="PIRSR" id="PIRSR618319-50"/>
    </source>
</evidence>
<comment type="subcellular location">
    <subcellularLocation>
        <location evidence="8">Cytoplasm</location>
    </subcellularLocation>
</comment>
<dbReference type="UniPathway" id="UPA00906">
    <property type="reaction ID" value="UER00896"/>
</dbReference>
<accession>A0A6G8ANW8</accession>
<evidence type="ECO:0000313" key="12">
    <source>
        <dbReference type="Proteomes" id="UP000500890"/>
    </source>
</evidence>
<protein>
    <recommendedName>
        <fullName evidence="8">L-seryl-tRNA(Sec) selenium transferase</fullName>
        <ecNumber evidence="8">2.9.1.1</ecNumber>
    </recommendedName>
    <alternativeName>
        <fullName evidence="8">Selenocysteine synthase</fullName>
        <shortName evidence="8">Sec synthase</shortName>
    </alternativeName>
    <alternativeName>
        <fullName evidence="8">Selenocysteinyl-tRNA(Sec) synthase</fullName>
    </alternativeName>
</protein>
<keyword evidence="12" id="KW-1185">Reference proteome</keyword>
<dbReference type="Gene3D" id="3.40.640.10">
    <property type="entry name" value="Type I PLP-dependent aspartate aminotransferase-like (Major domain)"/>
    <property type="match status" value="1"/>
</dbReference>
<evidence type="ECO:0000256" key="5">
    <source>
        <dbReference type="ARBA" id="ARBA00022917"/>
    </source>
</evidence>
<dbReference type="SUPFAM" id="SSF53383">
    <property type="entry name" value="PLP-dependent transferases"/>
    <property type="match status" value="1"/>
</dbReference>
<proteinExistence type="inferred from homology"/>
<organism evidence="11 12">
    <name type="scientific">Vagococcus coleopterorum</name>
    <dbReference type="NCBI Taxonomy" id="2714946"/>
    <lineage>
        <taxon>Bacteria</taxon>
        <taxon>Bacillati</taxon>
        <taxon>Bacillota</taxon>
        <taxon>Bacilli</taxon>
        <taxon>Lactobacillales</taxon>
        <taxon>Enterococcaceae</taxon>
        <taxon>Vagococcus</taxon>
    </lineage>
</organism>
<dbReference type="InterPro" id="IPR015424">
    <property type="entry name" value="PyrdxlP-dep_Trfase"/>
</dbReference>
<reference evidence="11 12" key="1">
    <citation type="submission" date="2020-03" db="EMBL/GenBank/DDBJ databases">
        <title>Vagococcus sp. nov., isolated from beetles.</title>
        <authorList>
            <person name="Hyun D.-W."/>
            <person name="Bae J.-W."/>
        </authorList>
    </citation>
    <scope>NUCLEOTIDE SEQUENCE [LARGE SCALE GENOMIC DNA]</scope>
    <source>
        <strain evidence="11 12">HDW17A</strain>
    </source>
</reference>
<dbReference type="NCBIfam" id="TIGR00474">
    <property type="entry name" value="selA"/>
    <property type="match status" value="1"/>
</dbReference>
<comment type="catalytic activity">
    <reaction evidence="8">
        <text>L-seryl-tRNA(Sec) + selenophosphate + H(+) = L-selenocysteinyl-tRNA(Sec) + phosphate</text>
        <dbReference type="Rhea" id="RHEA:22728"/>
        <dbReference type="Rhea" id="RHEA-COMP:9742"/>
        <dbReference type="Rhea" id="RHEA-COMP:9743"/>
        <dbReference type="ChEBI" id="CHEBI:15378"/>
        <dbReference type="ChEBI" id="CHEBI:16144"/>
        <dbReference type="ChEBI" id="CHEBI:43474"/>
        <dbReference type="ChEBI" id="CHEBI:78533"/>
        <dbReference type="ChEBI" id="CHEBI:78573"/>
        <dbReference type="EC" id="2.9.1.1"/>
    </reaction>
</comment>
<name>A0A6G8ANW8_9ENTE</name>
<evidence type="ECO:0000256" key="7">
    <source>
        <dbReference type="ARBA" id="ARBA00044507"/>
    </source>
</evidence>
<dbReference type="Pfam" id="PF12390">
    <property type="entry name" value="Se-cys_synth_N"/>
    <property type="match status" value="1"/>
</dbReference>
<evidence type="ECO:0000259" key="10">
    <source>
        <dbReference type="Pfam" id="PF12390"/>
    </source>
</evidence>
<dbReference type="Gene3D" id="3.90.1150.180">
    <property type="match status" value="1"/>
</dbReference>
<dbReference type="InterPro" id="IPR018319">
    <property type="entry name" value="SelA-like"/>
</dbReference>
<dbReference type="EMBL" id="CP049886">
    <property type="protein sequence ID" value="QIL46696.1"/>
    <property type="molecule type" value="Genomic_DNA"/>
</dbReference>
<evidence type="ECO:0000313" key="11">
    <source>
        <dbReference type="EMBL" id="QIL46696.1"/>
    </source>
</evidence>
<keyword evidence="2 8" id="KW-0963">Cytoplasm</keyword>
<comment type="similarity">
    <text evidence="7 8">Belongs to the SelA family.</text>
</comment>